<dbReference type="InterPro" id="IPR019293">
    <property type="entry name" value="ThiN"/>
</dbReference>
<evidence type="ECO:0000259" key="1">
    <source>
        <dbReference type="Pfam" id="PF10120"/>
    </source>
</evidence>
<dbReference type="GO" id="GO:0016301">
    <property type="term" value="F:kinase activity"/>
    <property type="evidence" value="ECO:0007669"/>
    <property type="project" value="UniProtKB-KW"/>
</dbReference>
<reference evidence="2 3" key="1">
    <citation type="submission" date="2018-12" db="EMBL/GenBank/DDBJ databases">
        <title>Draft genome sequence of Haloarcula hispinica strain 18.1, an halophilic archaeon isolated from Chott El Jerid of Southern Tunisia.</title>
        <authorList>
            <person name="Najjari A."/>
            <person name="Ben Dhia O."/>
            <person name="Ferjani R."/>
            <person name="Mahjoubi M."/>
            <person name="Sghaier H."/>
            <person name="Elshahed M."/>
            <person name="Ouzari H.I."/>
            <person name="Cherid A."/>
            <person name="Youssef N."/>
        </authorList>
    </citation>
    <scope>NUCLEOTIDE SEQUENCE [LARGE SCALE GENOMIC DNA]</scope>
    <source>
        <strain evidence="2 3">18.1</strain>
    </source>
</reference>
<dbReference type="RefSeq" id="WP_277985604.1">
    <property type="nucleotide sequence ID" value="NZ_JAFKAA010000002.1"/>
</dbReference>
<dbReference type="InterPro" id="IPR036409">
    <property type="entry name" value="Aldolase_II/adducin_N_sf"/>
</dbReference>
<evidence type="ECO:0000313" key="2">
    <source>
        <dbReference type="EMBL" id="RYJ11618.1"/>
    </source>
</evidence>
<organism evidence="2 3">
    <name type="scientific">Haloarcula hispanica</name>
    <dbReference type="NCBI Taxonomy" id="51589"/>
    <lineage>
        <taxon>Archaea</taxon>
        <taxon>Methanobacteriati</taxon>
        <taxon>Methanobacteriota</taxon>
        <taxon>Stenosarchaea group</taxon>
        <taxon>Halobacteria</taxon>
        <taxon>Halobacteriales</taxon>
        <taxon>Haloarculaceae</taxon>
        <taxon>Haloarcula</taxon>
    </lineage>
</organism>
<feature type="domain" description="Thiamine-phosphate synthase ThiN" evidence="1">
    <location>
        <begin position="33"/>
        <end position="197"/>
    </location>
</feature>
<protein>
    <submittedName>
        <fullName evidence="2">Bifunctional hydroxymethylpyrimidine kinase/phosphomethylpyrimidine kinase</fullName>
    </submittedName>
</protein>
<gene>
    <name evidence="2" type="ORF">ELS20_11705</name>
</gene>
<dbReference type="Proteomes" id="UP000293535">
    <property type="component" value="Unassembled WGS sequence"/>
</dbReference>
<feature type="non-terminal residue" evidence="2">
    <location>
        <position position="1"/>
    </location>
</feature>
<evidence type="ECO:0000313" key="3">
    <source>
        <dbReference type="Proteomes" id="UP000293535"/>
    </source>
</evidence>
<keyword evidence="2" id="KW-0808">Transferase</keyword>
<dbReference type="SUPFAM" id="SSF53639">
    <property type="entry name" value="AraD/HMP-PK domain-like"/>
    <property type="match status" value="1"/>
</dbReference>
<dbReference type="AlphaFoldDB" id="A0A482T4S0"/>
<proteinExistence type="predicted"/>
<dbReference type="Pfam" id="PF10120">
    <property type="entry name" value="ThiN"/>
    <property type="match status" value="1"/>
</dbReference>
<comment type="caution">
    <text evidence="2">The sequence shown here is derived from an EMBL/GenBank/DDBJ whole genome shotgun (WGS) entry which is preliminary data.</text>
</comment>
<name>A0A482T4S0_HALHI</name>
<accession>A0A482T4S0</accession>
<dbReference type="Gene3D" id="3.40.225.10">
    <property type="entry name" value="Class II aldolase/adducin N-terminal domain"/>
    <property type="match status" value="1"/>
</dbReference>
<dbReference type="EMBL" id="RZIG01000002">
    <property type="protein sequence ID" value="RYJ11618.1"/>
    <property type="molecule type" value="Genomic_DNA"/>
</dbReference>
<keyword evidence="2" id="KW-0418">Kinase</keyword>
<sequence length="207" mass="21591">VRYNVDVGEGPGAVHHLVQTRNDAARHPTNEAVERVVSALVEADVSPLVPERGMTVAGATPYAETPDAVAAVEGRIARTMDGVRPNRGVRFGASTTVARALLAAREHDPAVRFAVDCRLTDAIEDALASLDGSVAAYDPDEQPDEVSDDAAAQWGIDRAFGTSDGTPVAVVGREGVGTDGRVMLLAADVDDLVSRVETIHETVGDGA</sequence>